<gene>
    <name evidence="6" type="ORF">ACFO0K_11705</name>
</gene>
<evidence type="ECO:0000256" key="2">
    <source>
        <dbReference type="ARBA" id="ARBA00023002"/>
    </source>
</evidence>
<comment type="caution">
    <text evidence="6">The sequence shown here is derived from an EMBL/GenBank/DDBJ whole genome shotgun (WGS) entry which is preliminary data.</text>
</comment>
<feature type="domain" description="FAD-dependent oxidoreductase 2 FAD-binding" evidence="4">
    <location>
        <begin position="27"/>
        <end position="407"/>
    </location>
</feature>
<evidence type="ECO:0000259" key="4">
    <source>
        <dbReference type="Pfam" id="PF00890"/>
    </source>
</evidence>
<evidence type="ECO:0000259" key="5">
    <source>
        <dbReference type="Pfam" id="PF02910"/>
    </source>
</evidence>
<dbReference type="Gene3D" id="3.50.50.60">
    <property type="entry name" value="FAD/NAD(P)-binding domain"/>
    <property type="match status" value="1"/>
</dbReference>
<dbReference type="PANTHER" id="PTHR11632:SF51">
    <property type="entry name" value="SUCCINATE DEHYDROGENASE [UBIQUINONE] FLAVOPROTEIN SUBUNIT, MITOCHONDRIAL"/>
    <property type="match status" value="1"/>
</dbReference>
<feature type="domain" description="Fumarate reductase/succinate dehydrogenase flavoprotein-like C-terminal" evidence="5">
    <location>
        <begin position="462"/>
        <end position="549"/>
    </location>
</feature>
<proteinExistence type="predicted"/>
<dbReference type="InterPro" id="IPR027477">
    <property type="entry name" value="Succ_DH/fumarate_Rdtase_cat_sf"/>
</dbReference>
<evidence type="ECO:0000313" key="6">
    <source>
        <dbReference type="EMBL" id="MFC4430340.1"/>
    </source>
</evidence>
<sequence length="591" mass="63995">MTSTPRPSASPAARPTGVTEHQISTTVLVIGTGGSGLRAAIEVAEQGVDVLAVGKRPRQDAHTSLAAGGINAALGTMDAEDSWQQHAADTIKESYHLANPHTAEIVARGAERGIADLDQYGMAFAREEDGRISQRFFGAHTYRRTAFAGDYTGLEIQRTLVNRAEQLEVPILDTVYITRLLVKDNVVFGAYGFDLQDGSRYLIHADSVILAAGGHNRIWRRTSSRRDENTGDSFRLAVEAGARLRDPELVQFHPSGIIEPENAAGTLVSEAARGEGGILRNGRGERFMANYDPERMELSTRDRVALAAYTEIHEGRGTANGGVWLDVSHLPRETIMTRLPRVYQTLLELQMLDITTDPIEIAPTAHYSMGGVWVRPEDHSTDVEGLYAIGEASSGLHGANRLGGNSLIELLVFGRIVGQAAVAHSAGLDAQRRSPEAVDAARAEIEELLAAEGQENVRALQRAIRNTMTEHAGVVRSEAGLVAGLVELDSIEERLQDVGIHPDIAGYQDLAHAFDLKASALAARATLEAARERRETRGCHNRSDFPDTDPGLQVNLVWSPTAGITREEIPPVPEEIAALIREVSQDGKLVE</sequence>
<keyword evidence="2" id="KW-0560">Oxidoreductase</keyword>
<dbReference type="PANTHER" id="PTHR11632">
    <property type="entry name" value="SUCCINATE DEHYDROGENASE 2 FLAVOPROTEIN SUBUNIT"/>
    <property type="match status" value="1"/>
</dbReference>
<feature type="compositionally biased region" description="Low complexity" evidence="3">
    <location>
        <begin position="1"/>
        <end position="16"/>
    </location>
</feature>
<dbReference type="SUPFAM" id="SSF51905">
    <property type="entry name" value="FAD/NAD(P)-binding domain"/>
    <property type="match status" value="1"/>
</dbReference>
<dbReference type="PRINTS" id="PR00368">
    <property type="entry name" value="FADPNR"/>
</dbReference>
<dbReference type="SUPFAM" id="SSF46977">
    <property type="entry name" value="Succinate dehydrogenase/fumarate reductase flavoprotein C-terminal domain"/>
    <property type="match status" value="1"/>
</dbReference>
<dbReference type="EMBL" id="JBHSEN010000002">
    <property type="protein sequence ID" value="MFC4430340.1"/>
    <property type="molecule type" value="Genomic_DNA"/>
</dbReference>
<dbReference type="SUPFAM" id="SSF56425">
    <property type="entry name" value="Succinate dehydrogenase/fumarate reductase flavoprotein, catalytic domain"/>
    <property type="match status" value="1"/>
</dbReference>
<dbReference type="InterPro" id="IPR015939">
    <property type="entry name" value="Fum_Rdtase/Succ_DH_flav-like_C"/>
</dbReference>
<organism evidence="6 7">
    <name type="scientific">Citricoccus alkalitolerans</name>
    <dbReference type="NCBI Taxonomy" id="246603"/>
    <lineage>
        <taxon>Bacteria</taxon>
        <taxon>Bacillati</taxon>
        <taxon>Actinomycetota</taxon>
        <taxon>Actinomycetes</taxon>
        <taxon>Micrococcales</taxon>
        <taxon>Micrococcaceae</taxon>
        <taxon>Citricoccus</taxon>
    </lineage>
</organism>
<dbReference type="Proteomes" id="UP001595965">
    <property type="component" value="Unassembled WGS sequence"/>
</dbReference>
<evidence type="ECO:0000256" key="1">
    <source>
        <dbReference type="ARBA" id="ARBA00022630"/>
    </source>
</evidence>
<reference evidence="7" key="1">
    <citation type="journal article" date="2019" name="Int. J. Syst. Evol. Microbiol.">
        <title>The Global Catalogue of Microorganisms (GCM) 10K type strain sequencing project: providing services to taxonomists for standard genome sequencing and annotation.</title>
        <authorList>
            <consortium name="The Broad Institute Genomics Platform"/>
            <consortium name="The Broad Institute Genome Sequencing Center for Infectious Disease"/>
            <person name="Wu L."/>
            <person name="Ma J."/>
        </authorList>
    </citation>
    <scope>NUCLEOTIDE SEQUENCE [LARGE SCALE GENOMIC DNA]</scope>
    <source>
        <strain evidence="7">CGMCC 1.12125</strain>
    </source>
</reference>
<keyword evidence="1" id="KW-0285">Flavoprotein</keyword>
<keyword evidence="7" id="KW-1185">Reference proteome</keyword>
<accession>A0ABV8Y1A4</accession>
<dbReference type="Gene3D" id="3.90.700.10">
    <property type="entry name" value="Succinate dehydrogenase/fumarate reductase flavoprotein, catalytic domain"/>
    <property type="match status" value="1"/>
</dbReference>
<evidence type="ECO:0000313" key="7">
    <source>
        <dbReference type="Proteomes" id="UP001595965"/>
    </source>
</evidence>
<dbReference type="Gene3D" id="1.20.58.100">
    <property type="entry name" value="Fumarate reductase/succinate dehydrogenase flavoprotein-like, C-terminal domain"/>
    <property type="match status" value="1"/>
</dbReference>
<dbReference type="PRINTS" id="PR00411">
    <property type="entry name" value="PNDRDTASEI"/>
</dbReference>
<protein>
    <submittedName>
        <fullName evidence="6">FAD-binding protein</fullName>
    </submittedName>
</protein>
<dbReference type="Pfam" id="PF00890">
    <property type="entry name" value="FAD_binding_2"/>
    <property type="match status" value="1"/>
</dbReference>
<dbReference type="InterPro" id="IPR030664">
    <property type="entry name" value="SdhA/FrdA/AprA"/>
</dbReference>
<dbReference type="InterPro" id="IPR037099">
    <property type="entry name" value="Fum_R/Succ_DH_flav-like_C_sf"/>
</dbReference>
<feature type="region of interest" description="Disordered" evidence="3">
    <location>
        <begin position="1"/>
        <end position="20"/>
    </location>
</feature>
<name>A0ABV8Y1A4_9MICC</name>
<dbReference type="PIRSF" id="PIRSF000171">
    <property type="entry name" value="SDHA_APRA_LASPO"/>
    <property type="match status" value="1"/>
</dbReference>
<dbReference type="Pfam" id="PF02910">
    <property type="entry name" value="Succ_DH_flav_C"/>
    <property type="match status" value="1"/>
</dbReference>
<evidence type="ECO:0000256" key="3">
    <source>
        <dbReference type="SAM" id="MobiDB-lite"/>
    </source>
</evidence>
<dbReference type="RefSeq" id="WP_344226648.1">
    <property type="nucleotide sequence ID" value="NZ_BAAALH010000001.1"/>
</dbReference>
<dbReference type="InterPro" id="IPR003953">
    <property type="entry name" value="FAD-dep_OxRdtase_2_FAD-bd"/>
</dbReference>
<dbReference type="InterPro" id="IPR036188">
    <property type="entry name" value="FAD/NAD-bd_sf"/>
</dbReference>